<dbReference type="InterPro" id="IPR050482">
    <property type="entry name" value="Sensor_HK_TwoCompSys"/>
</dbReference>
<keyword evidence="6" id="KW-0802">TPR repeat</keyword>
<evidence type="ECO:0000256" key="7">
    <source>
        <dbReference type="SAM" id="Phobius"/>
    </source>
</evidence>
<gene>
    <name evidence="8" type="ORF">SAMN05444366_3282</name>
</gene>
<proteinExistence type="predicted"/>
<evidence type="ECO:0000256" key="3">
    <source>
        <dbReference type="ARBA" id="ARBA00022679"/>
    </source>
</evidence>
<keyword evidence="5" id="KW-0902">Two-component regulatory system</keyword>
<evidence type="ECO:0000313" key="9">
    <source>
        <dbReference type="Proteomes" id="UP000184121"/>
    </source>
</evidence>
<dbReference type="SMART" id="SM00028">
    <property type="entry name" value="TPR"/>
    <property type="match status" value="3"/>
</dbReference>
<dbReference type="GO" id="GO:0000160">
    <property type="term" value="P:phosphorelay signal transduction system"/>
    <property type="evidence" value="ECO:0007669"/>
    <property type="project" value="UniProtKB-KW"/>
</dbReference>
<sequence>MKKQRYTFSKKTLLKYLLLIMSLLLVAVLLAQFCQRKIAKPKTDHTEEIKRLTNVADVYFDTDKKDSAIYTFNKIKALCDPKTNPIDYVYAVTCIAELHQKNCDYIASEASATEALPYLKDIKNPRYSWIVYNILGINYTHSYDNKNAIVCFKKAIKLKTSVWRKSLAINNLVVVYMEQRKYKEAAILLNILASQKNISSYDAANNNDHAYIVDNLGYCYYKLGNTEKALECYYEGLKIRLQPQNDDGLSTSYKHLSIFFQKANPILAKEYAKKAYDHASKINNIMERISSLSLLIKSTDGNELKKYSLKYIQLVDSINHTNKKVKNQFSNIKYNFNKDRAENLQLKALKTESHLQLERQKNRIIISYVIIAFVLMLILFLYFYLTSKGKKEKNDAIFSSEIRISKKLHDELANDVYQTIAFAETKDLEKDENKEQLLNNLDNIYFRTRNISKENSNICTDKNYPQAVKEMILGHKASEINILINGFDTIRWNEIDKNKKIILYRVLQELFVNMKKHSEATLASISFIIKNKNLHVTYIDNGVGIKNNTLILKNGLQNVESRIKTINGTIIFGNNSQKGFKISFTFPL</sequence>
<name>A0A1M7JAY8_9FLAO</name>
<dbReference type="SUPFAM" id="SSF55874">
    <property type="entry name" value="ATPase domain of HSP90 chaperone/DNA topoisomerase II/histidine kinase"/>
    <property type="match status" value="1"/>
</dbReference>
<dbReference type="Gene3D" id="1.25.40.10">
    <property type="entry name" value="Tetratricopeptide repeat domain"/>
    <property type="match status" value="2"/>
</dbReference>
<keyword evidence="7" id="KW-0472">Membrane</keyword>
<evidence type="ECO:0000256" key="5">
    <source>
        <dbReference type="ARBA" id="ARBA00023012"/>
    </source>
</evidence>
<keyword evidence="3" id="KW-0808">Transferase</keyword>
<dbReference type="Gene3D" id="3.30.565.10">
    <property type="entry name" value="Histidine kinase-like ATPase, C-terminal domain"/>
    <property type="match status" value="1"/>
</dbReference>
<dbReference type="AlphaFoldDB" id="A0A1M7JAY8"/>
<dbReference type="EC" id="2.7.13.3" evidence="2"/>
<organism evidence="8 9">
    <name type="scientific">Flavobacterium saccharophilum</name>
    <dbReference type="NCBI Taxonomy" id="29534"/>
    <lineage>
        <taxon>Bacteria</taxon>
        <taxon>Pseudomonadati</taxon>
        <taxon>Bacteroidota</taxon>
        <taxon>Flavobacteriia</taxon>
        <taxon>Flavobacteriales</taxon>
        <taxon>Flavobacteriaceae</taxon>
        <taxon>Flavobacterium</taxon>
    </lineage>
</organism>
<dbReference type="EMBL" id="FRBY01000005">
    <property type="protein sequence ID" value="SHM50260.1"/>
    <property type="molecule type" value="Genomic_DNA"/>
</dbReference>
<dbReference type="Proteomes" id="UP000184121">
    <property type="component" value="Unassembled WGS sequence"/>
</dbReference>
<keyword evidence="7" id="KW-1133">Transmembrane helix</keyword>
<dbReference type="PROSITE" id="PS50005">
    <property type="entry name" value="TPR"/>
    <property type="match status" value="1"/>
</dbReference>
<dbReference type="SUPFAM" id="SSF48452">
    <property type="entry name" value="TPR-like"/>
    <property type="match status" value="2"/>
</dbReference>
<protein>
    <recommendedName>
        <fullName evidence="2">histidine kinase</fullName>
        <ecNumber evidence="2">2.7.13.3</ecNumber>
    </recommendedName>
</protein>
<evidence type="ECO:0000313" key="8">
    <source>
        <dbReference type="EMBL" id="SHM50260.1"/>
    </source>
</evidence>
<evidence type="ECO:0000256" key="1">
    <source>
        <dbReference type="ARBA" id="ARBA00000085"/>
    </source>
</evidence>
<evidence type="ECO:0000256" key="6">
    <source>
        <dbReference type="PROSITE-ProRule" id="PRU00339"/>
    </source>
</evidence>
<dbReference type="STRING" id="29534.SAMN05444366_3282"/>
<dbReference type="InterPro" id="IPR019734">
    <property type="entry name" value="TPR_rpt"/>
</dbReference>
<keyword evidence="9" id="KW-1185">Reference proteome</keyword>
<feature type="repeat" description="TPR" evidence="6">
    <location>
        <begin position="210"/>
        <end position="243"/>
    </location>
</feature>
<evidence type="ECO:0000256" key="4">
    <source>
        <dbReference type="ARBA" id="ARBA00022777"/>
    </source>
</evidence>
<dbReference type="CDD" id="cd16917">
    <property type="entry name" value="HATPase_UhpB-NarQ-NarX-like"/>
    <property type="match status" value="1"/>
</dbReference>
<accession>A0A1M7JAY8</accession>
<dbReference type="PANTHER" id="PTHR24421:SF10">
    <property type="entry name" value="NITRATE_NITRITE SENSOR PROTEIN NARQ"/>
    <property type="match status" value="1"/>
</dbReference>
<dbReference type="InterPro" id="IPR036890">
    <property type="entry name" value="HATPase_C_sf"/>
</dbReference>
<dbReference type="Pfam" id="PF13181">
    <property type="entry name" value="TPR_8"/>
    <property type="match status" value="1"/>
</dbReference>
<comment type="catalytic activity">
    <reaction evidence="1">
        <text>ATP + protein L-histidine = ADP + protein N-phospho-L-histidine.</text>
        <dbReference type="EC" id="2.7.13.3"/>
    </reaction>
</comment>
<dbReference type="PANTHER" id="PTHR24421">
    <property type="entry name" value="NITRATE/NITRITE SENSOR PROTEIN NARX-RELATED"/>
    <property type="match status" value="1"/>
</dbReference>
<dbReference type="GO" id="GO:0004673">
    <property type="term" value="F:protein histidine kinase activity"/>
    <property type="evidence" value="ECO:0007669"/>
    <property type="project" value="UniProtKB-EC"/>
</dbReference>
<keyword evidence="4" id="KW-0418">Kinase</keyword>
<reference evidence="9" key="1">
    <citation type="submission" date="2016-11" db="EMBL/GenBank/DDBJ databases">
        <authorList>
            <person name="Varghese N."/>
            <person name="Submissions S."/>
        </authorList>
    </citation>
    <scope>NUCLEOTIDE SEQUENCE [LARGE SCALE GENOMIC DNA]</scope>
    <source>
        <strain evidence="9">DSM 1811</strain>
    </source>
</reference>
<feature type="transmembrane region" description="Helical" evidence="7">
    <location>
        <begin position="365"/>
        <end position="385"/>
    </location>
</feature>
<keyword evidence="7" id="KW-0812">Transmembrane</keyword>
<dbReference type="InterPro" id="IPR011990">
    <property type="entry name" value="TPR-like_helical_dom_sf"/>
</dbReference>
<evidence type="ECO:0000256" key="2">
    <source>
        <dbReference type="ARBA" id="ARBA00012438"/>
    </source>
</evidence>